<reference evidence="2" key="1">
    <citation type="submission" date="2021-04" db="EMBL/GenBank/DDBJ databases">
        <title>Isolation and polyphasic classification of algal microorganism.</title>
        <authorList>
            <person name="Wang S."/>
        </authorList>
    </citation>
    <scope>NUCLEOTIDE SEQUENCE</scope>
    <source>
        <strain evidence="2">720a</strain>
    </source>
</reference>
<dbReference type="EMBL" id="JAGSOT010000003">
    <property type="protein sequence ID" value="MBR7794721.1"/>
    <property type="molecule type" value="Genomic_DNA"/>
</dbReference>
<feature type="transmembrane region" description="Helical" evidence="1">
    <location>
        <begin position="12"/>
        <end position="29"/>
    </location>
</feature>
<evidence type="ECO:0000313" key="2">
    <source>
        <dbReference type="EMBL" id="MBR7794721.1"/>
    </source>
</evidence>
<feature type="transmembrane region" description="Helical" evidence="1">
    <location>
        <begin position="35"/>
        <end position="55"/>
    </location>
</feature>
<feature type="transmembrane region" description="Helical" evidence="1">
    <location>
        <begin position="193"/>
        <end position="213"/>
    </location>
</feature>
<dbReference type="AlphaFoldDB" id="A0A941DS68"/>
<feature type="transmembrane region" description="Helical" evidence="1">
    <location>
        <begin position="133"/>
        <end position="153"/>
    </location>
</feature>
<accession>A0A941DS68</accession>
<keyword evidence="1" id="KW-0812">Transmembrane</keyword>
<feature type="transmembrane region" description="Helical" evidence="1">
    <location>
        <begin position="262"/>
        <end position="282"/>
    </location>
</feature>
<comment type="caution">
    <text evidence="2">The sequence shown here is derived from an EMBL/GenBank/DDBJ whole genome shotgun (WGS) entry which is preliminary data.</text>
</comment>
<organism evidence="2 3">
    <name type="scientific">Virgibacillus salarius</name>
    <dbReference type="NCBI Taxonomy" id="447199"/>
    <lineage>
        <taxon>Bacteria</taxon>
        <taxon>Bacillati</taxon>
        <taxon>Bacillota</taxon>
        <taxon>Bacilli</taxon>
        <taxon>Bacillales</taxon>
        <taxon>Bacillaceae</taxon>
        <taxon>Virgibacillus</taxon>
    </lineage>
</organism>
<dbReference type="RefSeq" id="WP_166529841.1">
    <property type="nucleotide sequence ID" value="NZ_JAGSOT010000003.1"/>
</dbReference>
<keyword evidence="3" id="KW-1185">Reference proteome</keyword>
<feature type="transmembrane region" description="Helical" evidence="1">
    <location>
        <begin position="62"/>
        <end position="89"/>
    </location>
</feature>
<keyword evidence="1" id="KW-0472">Membrane</keyword>
<feature type="transmembrane region" description="Helical" evidence="1">
    <location>
        <begin position="165"/>
        <end position="186"/>
    </location>
</feature>
<name>A0A941DS68_9BACI</name>
<sequence length="402" mass="46646">MWIKTKMTKYYQLFYEGILLYFILVPFFVQSAFPVPSWSLIIAVVLLIIIQTTLSKFMNNQIFFIVSISINWAILVLIFSYPILISLAFSLYMTWRFFKHQQVPDAQNQIHIITWLAFFFLIDSVWFFDTTHFWMAAVLLFILIAGYVSSHIQASQQQSLSSLQYIVGIFIAISIISVTLFFMFYGVVPVISFLWFGISQVIVFIGTIFANGIDIAGFDPEFFQNNKKENYEEMVAKMAEEDNPFEALKNLAADGGQSSYPWLWLIGVTLGAILVISLFLYYRKKPVFTYKQENIPPFTSTPLDSKEKNANKKKGRFLTPFRTNSLDQVRQQILKFEKKAQKKGIGRKPTETIEEWFQRLGVQHAPLYLYQAVRYGGNHLTDKERKTFEAHLQKLQSDLALD</sequence>
<protein>
    <submittedName>
        <fullName evidence="2">DUF4129 domain-containing protein</fullName>
    </submittedName>
</protein>
<evidence type="ECO:0000256" key="1">
    <source>
        <dbReference type="SAM" id="Phobius"/>
    </source>
</evidence>
<dbReference type="Proteomes" id="UP000675284">
    <property type="component" value="Unassembled WGS sequence"/>
</dbReference>
<proteinExistence type="predicted"/>
<gene>
    <name evidence="2" type="ORF">KCX74_01540</name>
</gene>
<evidence type="ECO:0000313" key="3">
    <source>
        <dbReference type="Proteomes" id="UP000675284"/>
    </source>
</evidence>
<feature type="transmembrane region" description="Helical" evidence="1">
    <location>
        <begin position="109"/>
        <end position="128"/>
    </location>
</feature>
<keyword evidence="1" id="KW-1133">Transmembrane helix</keyword>